<dbReference type="InterPro" id="IPR036291">
    <property type="entry name" value="NAD(P)-bd_dom_sf"/>
</dbReference>
<evidence type="ECO:0000256" key="1">
    <source>
        <dbReference type="ARBA" id="ARBA00007406"/>
    </source>
</evidence>
<organism evidence="6 7">
    <name type="scientific">Chrysochromulina tobinii</name>
    <dbReference type="NCBI Taxonomy" id="1460289"/>
    <lineage>
        <taxon>Eukaryota</taxon>
        <taxon>Haptista</taxon>
        <taxon>Haptophyta</taxon>
        <taxon>Prymnesiophyceae</taxon>
        <taxon>Prymnesiales</taxon>
        <taxon>Chrysochromulinaceae</taxon>
        <taxon>Chrysochromulina</taxon>
    </lineage>
</organism>
<dbReference type="InterPro" id="IPR020828">
    <property type="entry name" value="GlycerAld_3-P_DH_NAD(P)-bd"/>
</dbReference>
<reference evidence="7" key="1">
    <citation type="journal article" date="2015" name="PLoS Genet.">
        <title>Genome Sequence and Transcriptome Analyses of Chrysochromulina tobin: Metabolic Tools for Enhanced Algal Fitness in the Prominent Order Prymnesiales (Haptophyceae).</title>
        <authorList>
            <person name="Hovde B.T."/>
            <person name="Deodato C.R."/>
            <person name="Hunsperger H.M."/>
            <person name="Ryken S.A."/>
            <person name="Yost W."/>
            <person name="Jha R.K."/>
            <person name="Patterson J."/>
            <person name="Monnat R.J. Jr."/>
            <person name="Barlow S.B."/>
            <person name="Starkenburg S.R."/>
            <person name="Cattolico R.A."/>
        </authorList>
    </citation>
    <scope>NUCLEOTIDE SEQUENCE</scope>
    <source>
        <strain evidence="7">CCMP291</strain>
    </source>
</reference>
<keyword evidence="7" id="KW-1185">Reference proteome</keyword>
<dbReference type="AlphaFoldDB" id="A0A0M0JDS7"/>
<dbReference type="PANTHER" id="PTHR10836">
    <property type="entry name" value="GLYCERALDEHYDE 3-PHOSPHATE DEHYDROGENASE"/>
    <property type="match status" value="1"/>
</dbReference>
<dbReference type="PANTHER" id="PTHR10836:SF136">
    <property type="entry name" value="DEHYDROGENASE, PUTATIVE-RELATED"/>
    <property type="match status" value="1"/>
</dbReference>
<feature type="binding site" evidence="3">
    <location>
        <position position="59"/>
    </location>
    <ligand>
        <name>NAD(+)</name>
        <dbReference type="ChEBI" id="CHEBI:57540"/>
    </ligand>
</feature>
<keyword evidence="3" id="KW-0547">Nucleotide-binding</keyword>
<comment type="caution">
    <text evidence="6">The sequence shown here is derived from an EMBL/GenBank/DDBJ whole genome shotgun (WGS) entry which is preliminary data.</text>
</comment>
<gene>
    <name evidence="6" type="ORF">Ctob_005850</name>
</gene>
<dbReference type="EMBL" id="JWZX01003060">
    <property type="protein sequence ID" value="KOO24731.1"/>
    <property type="molecule type" value="Genomic_DNA"/>
</dbReference>
<keyword evidence="2" id="KW-0560">Oxidoreductase</keyword>
<dbReference type="SMART" id="SM00846">
    <property type="entry name" value="Gp_dh_N"/>
    <property type="match status" value="1"/>
</dbReference>
<dbReference type="GO" id="GO:0051287">
    <property type="term" value="F:NAD binding"/>
    <property type="evidence" value="ECO:0007669"/>
    <property type="project" value="InterPro"/>
</dbReference>
<dbReference type="Pfam" id="PF02800">
    <property type="entry name" value="Gp_dh_C"/>
    <property type="match status" value="1"/>
</dbReference>
<dbReference type="Gene3D" id="3.30.360.10">
    <property type="entry name" value="Dihydrodipicolinate Reductase, domain 2"/>
    <property type="match status" value="1"/>
</dbReference>
<dbReference type="Pfam" id="PF00044">
    <property type="entry name" value="Gp_dh_N"/>
    <property type="match status" value="1"/>
</dbReference>
<name>A0A0M0JDS7_9EUKA</name>
<keyword evidence="3" id="KW-0520">NAD</keyword>
<feature type="binding site" evidence="3">
    <location>
        <position position="13"/>
    </location>
    <ligand>
        <name>NAD(+)</name>
        <dbReference type="ChEBI" id="CHEBI:57540"/>
    </ligand>
</feature>
<dbReference type="GO" id="GO:0006096">
    <property type="term" value="P:glycolytic process"/>
    <property type="evidence" value="ECO:0007669"/>
    <property type="project" value="TreeGrafter"/>
</dbReference>
<proteinExistence type="inferred from homology"/>
<dbReference type="InterPro" id="IPR020829">
    <property type="entry name" value="GlycerAld_3-P_DH_cat"/>
</dbReference>
<dbReference type="SUPFAM" id="SSF51735">
    <property type="entry name" value="NAD(P)-binding Rossmann-fold domains"/>
    <property type="match status" value="1"/>
</dbReference>
<evidence type="ECO:0000256" key="4">
    <source>
        <dbReference type="RuleBase" id="RU000397"/>
    </source>
</evidence>
<dbReference type="SUPFAM" id="SSF55347">
    <property type="entry name" value="Glyceraldehyde-3-phosphate dehydrogenase-like, C-terminal domain"/>
    <property type="match status" value="1"/>
</dbReference>
<dbReference type="Gene3D" id="3.40.50.720">
    <property type="entry name" value="NAD(P)-binding Rossmann-like Domain"/>
    <property type="match status" value="1"/>
</dbReference>
<dbReference type="Proteomes" id="UP000037460">
    <property type="component" value="Unassembled WGS sequence"/>
</dbReference>
<protein>
    <submittedName>
        <fullName evidence="6">Glyceraldehyde-3-phosphate dehydrogenase</fullName>
    </submittedName>
</protein>
<accession>A0A0M0JDS7</accession>
<comment type="similarity">
    <text evidence="1 4">Belongs to the glyceraldehyde-3-phosphate dehydrogenase family.</text>
</comment>
<dbReference type="InterPro" id="IPR020831">
    <property type="entry name" value="GlycerAld/Erythrose_P_DH"/>
</dbReference>
<evidence type="ECO:0000313" key="7">
    <source>
        <dbReference type="Proteomes" id="UP000037460"/>
    </source>
</evidence>
<evidence type="ECO:0000256" key="2">
    <source>
        <dbReference type="ARBA" id="ARBA00023002"/>
    </source>
</evidence>
<evidence type="ECO:0000256" key="3">
    <source>
        <dbReference type="PIRSR" id="PIRSR000149-3"/>
    </source>
</evidence>
<sequence length="298" mass="31436">METDGVDLIAINDPYVDAEYMAYMLQHDEVHGPCRHTVEAPDRHTLIINGRQVTLMNTREPSKVDWRSGGARYIIEASGRFTSAKAARDHLYGGAEHVIIAAACTDVPQLLAGVNQTHYKGEAIVSCGSAAAHCLALFIKVVEDAFGIALASASVLQVCSTQELQQVCAGPAGENGLDWRSSTGGSKDVIPTVAEAVGAVRSMLPDLADNLFGAAFRVPAADGSASVIDLTVELKTGADLEQIRAAVSAAASCEPMRGRLGFRDDDVDGSDFEADGRSAIFDGRASMALSPTFVKLVV</sequence>
<dbReference type="PRINTS" id="PR00078">
    <property type="entry name" value="G3PDHDRGNASE"/>
</dbReference>
<feature type="domain" description="Glyceraldehyde 3-phosphate dehydrogenase NAD(P) binding" evidence="5">
    <location>
        <begin position="1"/>
        <end position="130"/>
    </location>
</feature>
<dbReference type="PIRSF" id="PIRSF000149">
    <property type="entry name" value="GAP_DH"/>
    <property type="match status" value="1"/>
</dbReference>
<evidence type="ECO:0000259" key="5">
    <source>
        <dbReference type="SMART" id="SM00846"/>
    </source>
</evidence>
<dbReference type="GO" id="GO:0005829">
    <property type="term" value="C:cytosol"/>
    <property type="evidence" value="ECO:0007669"/>
    <property type="project" value="TreeGrafter"/>
</dbReference>
<dbReference type="GO" id="GO:0004365">
    <property type="term" value="F:glyceraldehyde-3-phosphate dehydrogenase (NAD+) (phosphorylating) activity"/>
    <property type="evidence" value="ECO:0007669"/>
    <property type="project" value="TreeGrafter"/>
</dbReference>
<evidence type="ECO:0000313" key="6">
    <source>
        <dbReference type="EMBL" id="KOO24731.1"/>
    </source>
</evidence>